<dbReference type="Proteomes" id="UP000663791">
    <property type="component" value="Unassembled WGS sequence"/>
</dbReference>
<keyword evidence="3" id="KW-1185">Reference proteome</keyword>
<proteinExistence type="predicted"/>
<protein>
    <submittedName>
        <fullName evidence="2">Uncharacterized protein</fullName>
    </submittedName>
</protein>
<sequence>MNTTALQTRPRTRPHARTAENAREWGPAKHDPDHPLRSHTAAGVAVLRDGDDARPDDN</sequence>
<feature type="compositionally biased region" description="Basic and acidic residues" evidence="1">
    <location>
        <begin position="17"/>
        <end position="36"/>
    </location>
</feature>
<dbReference type="RefSeq" id="WP_205290536.1">
    <property type="nucleotide sequence ID" value="NZ_CP074406.1"/>
</dbReference>
<reference evidence="2" key="1">
    <citation type="submission" date="2021-01" db="EMBL/GenBank/DDBJ databases">
        <title>Novel species in genus Nocardioides.</title>
        <authorList>
            <person name="Zhang G."/>
        </authorList>
    </citation>
    <scope>NUCLEOTIDE SEQUENCE</scope>
    <source>
        <strain evidence="2">Zg-536</strain>
    </source>
</reference>
<organism evidence="2 3">
    <name type="scientific">Nocardioides faecalis</name>
    <dbReference type="NCBI Taxonomy" id="2803858"/>
    <lineage>
        <taxon>Bacteria</taxon>
        <taxon>Bacillati</taxon>
        <taxon>Actinomycetota</taxon>
        <taxon>Actinomycetes</taxon>
        <taxon>Propionibacteriales</taxon>
        <taxon>Nocardioidaceae</taxon>
        <taxon>Nocardioides</taxon>
    </lineage>
</organism>
<name>A0A938Y6P0_9ACTN</name>
<comment type="caution">
    <text evidence="2">The sequence shown here is derived from an EMBL/GenBank/DDBJ whole genome shotgun (WGS) entry which is preliminary data.</text>
</comment>
<evidence type="ECO:0000313" key="3">
    <source>
        <dbReference type="Proteomes" id="UP000663791"/>
    </source>
</evidence>
<dbReference type="AlphaFoldDB" id="A0A938Y6P0"/>
<feature type="region of interest" description="Disordered" evidence="1">
    <location>
        <begin position="1"/>
        <end position="58"/>
    </location>
</feature>
<accession>A0A938Y6P0</accession>
<dbReference type="EMBL" id="JAERTX010000004">
    <property type="protein sequence ID" value="MBM9459218.1"/>
    <property type="molecule type" value="Genomic_DNA"/>
</dbReference>
<gene>
    <name evidence="2" type="ORF">JK386_04835</name>
</gene>
<evidence type="ECO:0000313" key="2">
    <source>
        <dbReference type="EMBL" id="MBM9459218.1"/>
    </source>
</evidence>
<feature type="compositionally biased region" description="Basic and acidic residues" evidence="1">
    <location>
        <begin position="48"/>
        <end position="58"/>
    </location>
</feature>
<evidence type="ECO:0000256" key="1">
    <source>
        <dbReference type="SAM" id="MobiDB-lite"/>
    </source>
</evidence>